<proteinExistence type="predicted"/>
<dbReference type="Proteomes" id="UP000326877">
    <property type="component" value="Unassembled WGS sequence"/>
</dbReference>
<protein>
    <submittedName>
        <fullName evidence="1">Uncharacterized protein</fullName>
    </submittedName>
</protein>
<sequence length="74" mass="8395">MCMKATCSTCRMLSPIYYCFRQDETILTALDKTSWWGCGAHIPSVMDAVPESERCTCAPKVERDGKEYPPKAER</sequence>
<dbReference type="AlphaFoldDB" id="A0A5N7BRH0"/>
<dbReference type="PANTHER" id="PTHR34724">
    <property type="entry name" value="OS12G0596101 PROTEIN"/>
    <property type="match status" value="1"/>
</dbReference>
<dbReference type="OMA" id="MCKKASC"/>
<evidence type="ECO:0000313" key="1">
    <source>
        <dbReference type="EMBL" id="KAE8384431.1"/>
    </source>
</evidence>
<dbReference type="PANTHER" id="PTHR34724:SF2">
    <property type="entry name" value="OS12G0596101 PROTEIN"/>
    <property type="match status" value="1"/>
</dbReference>
<accession>A0A5N6FZ11</accession>
<gene>
    <name evidence="1" type="ORF">BDV23DRAFT_166794</name>
</gene>
<organism evidence="1">
    <name type="scientific">Petromyces alliaceus</name>
    <name type="common">Aspergillus alliaceus</name>
    <dbReference type="NCBI Taxonomy" id="209559"/>
    <lineage>
        <taxon>Eukaryota</taxon>
        <taxon>Fungi</taxon>
        <taxon>Dikarya</taxon>
        <taxon>Ascomycota</taxon>
        <taxon>Pezizomycotina</taxon>
        <taxon>Eurotiomycetes</taxon>
        <taxon>Eurotiomycetidae</taxon>
        <taxon>Eurotiales</taxon>
        <taxon>Aspergillaceae</taxon>
        <taxon>Aspergillus</taxon>
        <taxon>Aspergillus subgen. Circumdati</taxon>
    </lineage>
</organism>
<reference evidence="1" key="1">
    <citation type="submission" date="2019-04" db="EMBL/GenBank/DDBJ databases">
        <title>Friends and foes A comparative genomics studyof 23 Aspergillus species from section Flavi.</title>
        <authorList>
            <consortium name="DOE Joint Genome Institute"/>
            <person name="Kjaerbolling I."/>
            <person name="Vesth T."/>
            <person name="Frisvad J.C."/>
            <person name="Nybo J.L."/>
            <person name="Theobald S."/>
            <person name="Kildgaard S."/>
            <person name="Isbrandt T."/>
            <person name="Kuo A."/>
            <person name="Sato A."/>
            <person name="Lyhne E.K."/>
            <person name="Kogle M.E."/>
            <person name="Wiebenga A."/>
            <person name="Kun R.S."/>
            <person name="Lubbers R.J."/>
            <person name="Makela M.R."/>
            <person name="Barry K."/>
            <person name="Chovatia M."/>
            <person name="Clum A."/>
            <person name="Daum C."/>
            <person name="Haridas S."/>
            <person name="He G."/>
            <person name="LaButti K."/>
            <person name="Lipzen A."/>
            <person name="Mondo S."/>
            <person name="Riley R."/>
            <person name="Salamov A."/>
            <person name="Simmons B.A."/>
            <person name="Magnuson J.K."/>
            <person name="Henrissat B."/>
            <person name="Mortensen U.H."/>
            <person name="Larsen T.O."/>
            <person name="Devries R.P."/>
            <person name="Grigoriev I.V."/>
            <person name="Machida M."/>
            <person name="Baker S.E."/>
            <person name="Andersen M.R."/>
        </authorList>
    </citation>
    <scope>NUCLEOTIDE SEQUENCE [LARGE SCALE GENOMIC DNA]</scope>
    <source>
        <strain evidence="1">IBT 14317</strain>
    </source>
</reference>
<dbReference type="EMBL" id="ML735373">
    <property type="protein sequence ID" value="KAE8384431.1"/>
    <property type="molecule type" value="Genomic_DNA"/>
</dbReference>
<accession>A0A5N7BRH0</accession>
<dbReference type="OrthoDB" id="88410at2759"/>
<name>A0A5N7BRH0_PETAA</name>